<reference evidence="2 3" key="1">
    <citation type="submission" date="2016-11" db="EMBL/GenBank/DDBJ databases">
        <authorList>
            <person name="Klemetsen T."/>
        </authorList>
    </citation>
    <scope>NUCLEOTIDE SEQUENCE [LARGE SCALE GENOMIC DNA]</scope>
    <source>
        <strain evidence="2">MT 2528</strain>
    </source>
</reference>
<organism evidence="2 3">
    <name type="scientific">Moritella viscosa</name>
    <dbReference type="NCBI Taxonomy" id="80854"/>
    <lineage>
        <taxon>Bacteria</taxon>
        <taxon>Pseudomonadati</taxon>
        <taxon>Pseudomonadota</taxon>
        <taxon>Gammaproteobacteria</taxon>
        <taxon>Alteromonadales</taxon>
        <taxon>Moritellaceae</taxon>
        <taxon>Moritella</taxon>
    </lineage>
</organism>
<evidence type="ECO:0000256" key="1">
    <source>
        <dbReference type="SAM" id="Phobius"/>
    </source>
</evidence>
<keyword evidence="1" id="KW-1133">Transmembrane helix</keyword>
<evidence type="ECO:0000313" key="3">
    <source>
        <dbReference type="Proteomes" id="UP000182660"/>
    </source>
</evidence>
<evidence type="ECO:0000313" key="2">
    <source>
        <dbReference type="EMBL" id="SGZ02005.1"/>
    </source>
</evidence>
<keyword evidence="3" id="KW-1185">Reference proteome</keyword>
<feature type="transmembrane region" description="Helical" evidence="1">
    <location>
        <begin position="12"/>
        <end position="32"/>
    </location>
</feature>
<comment type="caution">
    <text evidence="2">The sequence shown here is derived from an EMBL/GenBank/DDBJ whole genome shotgun (WGS) entry which is preliminary data.</text>
</comment>
<protein>
    <submittedName>
        <fullName evidence="2">Uncharacterized protein</fullName>
    </submittedName>
</protein>
<accession>A0ABY1HN01</accession>
<dbReference type="EMBL" id="FPLJ01000119">
    <property type="protein sequence ID" value="SGZ02005.1"/>
    <property type="molecule type" value="Genomic_DNA"/>
</dbReference>
<name>A0ABY1HN01_9GAMM</name>
<gene>
    <name evidence="2" type="ORF">MT2528_4326</name>
</gene>
<proteinExistence type="predicted"/>
<dbReference type="Proteomes" id="UP000182660">
    <property type="component" value="Unassembled WGS sequence"/>
</dbReference>
<keyword evidence="1" id="KW-0812">Transmembrane</keyword>
<keyword evidence="1" id="KW-0472">Membrane</keyword>
<sequence length="37" mass="4063">MQALDLGPALSVLTFWVLVLALVLVLVFWRALQGGHD</sequence>